<reference evidence="2 3" key="1">
    <citation type="submission" date="2023-07" db="EMBL/GenBank/DDBJ databases">
        <title>Sorghum-associated microbial communities from plants grown in Nebraska, USA.</title>
        <authorList>
            <person name="Schachtman D."/>
        </authorList>
    </citation>
    <scope>NUCLEOTIDE SEQUENCE [LARGE SCALE GENOMIC DNA]</scope>
    <source>
        <strain evidence="2 3">CC146</strain>
    </source>
</reference>
<proteinExistence type="predicted"/>
<dbReference type="AlphaFoldDB" id="A0ABD5AL24"/>
<evidence type="ECO:0000313" key="3">
    <source>
        <dbReference type="Proteomes" id="UP001240164"/>
    </source>
</evidence>
<feature type="region of interest" description="Disordered" evidence="1">
    <location>
        <begin position="142"/>
        <end position="161"/>
    </location>
</feature>
<accession>A0ABD5AL24</accession>
<evidence type="ECO:0000256" key="1">
    <source>
        <dbReference type="SAM" id="MobiDB-lite"/>
    </source>
</evidence>
<dbReference type="Proteomes" id="UP001240164">
    <property type="component" value="Unassembled WGS sequence"/>
</dbReference>
<dbReference type="RefSeq" id="WP_307010878.1">
    <property type="nucleotide sequence ID" value="NZ_JAUSQP010000001.1"/>
</dbReference>
<gene>
    <name evidence="2" type="ORF">J2771_001488</name>
</gene>
<name>A0ABD5AL24_ACICA</name>
<evidence type="ECO:0000313" key="2">
    <source>
        <dbReference type="EMBL" id="MDP9803234.1"/>
    </source>
</evidence>
<protein>
    <submittedName>
        <fullName evidence="2">Small-conductance mechanosensitive channel</fullName>
    </submittedName>
</protein>
<organism evidence="2 3">
    <name type="scientific">Acinetobacter calcoaceticus</name>
    <dbReference type="NCBI Taxonomy" id="471"/>
    <lineage>
        <taxon>Bacteria</taxon>
        <taxon>Pseudomonadati</taxon>
        <taxon>Pseudomonadota</taxon>
        <taxon>Gammaproteobacteria</taxon>
        <taxon>Moraxellales</taxon>
        <taxon>Moraxellaceae</taxon>
        <taxon>Acinetobacter</taxon>
        <taxon>Acinetobacter calcoaceticus/baumannii complex</taxon>
    </lineage>
</organism>
<sequence>MSELVQILLSKQLTVNLGRDDQGEAKTVVLQAGLQEVEKEIAEHWFVAAHSQEIPAHSAYASELEEIIKQKDTEFVAMQIQLDEAEKQILKHGEEMKAKDKELSDLKIQSAKDLQTHADESKTALDQAQKLINERDKEIAKLKADAAKAAPAKEKDVPKET</sequence>
<dbReference type="EMBL" id="JAUSQP010000001">
    <property type="protein sequence ID" value="MDP9803234.1"/>
    <property type="molecule type" value="Genomic_DNA"/>
</dbReference>
<comment type="caution">
    <text evidence="2">The sequence shown here is derived from an EMBL/GenBank/DDBJ whole genome shotgun (WGS) entry which is preliminary data.</text>
</comment>